<dbReference type="InterPro" id="IPR007712">
    <property type="entry name" value="RelE/ParE_toxin"/>
</dbReference>
<protein>
    <submittedName>
        <fullName evidence="2">Type II toxin-antitoxin system RelE/ParE family toxin</fullName>
    </submittedName>
</protein>
<evidence type="ECO:0000313" key="3">
    <source>
        <dbReference type="Proteomes" id="UP001529255"/>
    </source>
</evidence>
<dbReference type="Gene3D" id="3.30.2310.20">
    <property type="entry name" value="RelE-like"/>
    <property type="match status" value="1"/>
</dbReference>
<dbReference type="EMBL" id="JASUZV010000001">
    <property type="protein sequence ID" value="MDL5042602.1"/>
    <property type="molecule type" value="Genomic_DNA"/>
</dbReference>
<reference evidence="2 3" key="1">
    <citation type="submission" date="2023-06" db="EMBL/GenBank/DDBJ databases">
        <title>A potential novel species of Streptococcus isolated from human milk sample.</title>
        <authorList>
            <person name="Nguyen H.V."/>
            <person name="Trinh A.T.V."/>
            <person name="Hoang A.T.L."/>
            <person name="Bui L.N.H."/>
            <person name="Tran Q.T.L."/>
            <person name="Trinh T."/>
        </authorList>
    </citation>
    <scope>NUCLEOTIDE SEQUENCE [LARGE SCALE GENOMIC DNA]</scope>
    <source>
        <strain evidence="2 3">VTCC 12812</strain>
    </source>
</reference>
<evidence type="ECO:0000256" key="1">
    <source>
        <dbReference type="ARBA" id="ARBA00022649"/>
    </source>
</evidence>
<name>A0ABT7LPN7_9STRE</name>
<accession>A0ABT7LPN7</accession>
<dbReference type="InterPro" id="IPR035093">
    <property type="entry name" value="RelE/ParE_toxin_dom_sf"/>
</dbReference>
<dbReference type="RefSeq" id="WP_285955275.1">
    <property type="nucleotide sequence ID" value="NZ_JASUZV010000001.1"/>
</dbReference>
<proteinExistence type="predicted"/>
<dbReference type="Pfam" id="PF05016">
    <property type="entry name" value="ParE_toxin"/>
    <property type="match status" value="1"/>
</dbReference>
<keyword evidence="1" id="KW-1277">Toxin-antitoxin system</keyword>
<evidence type="ECO:0000313" key="2">
    <source>
        <dbReference type="EMBL" id="MDL5042602.1"/>
    </source>
</evidence>
<keyword evidence="3" id="KW-1185">Reference proteome</keyword>
<sequence length="107" mass="12274">MSYKVNVSRQVLKDIQDAVFYKKQLGTYARNIDNFVRELDELIYSRLCDSPMVGASLSSRVDIETSIRYQVVNDYILFYDVVGAETVNVLRLLSARSDWATVILKSI</sequence>
<comment type="caution">
    <text evidence="2">The sequence shown here is derived from an EMBL/GenBank/DDBJ whole genome shotgun (WGS) entry which is preliminary data.</text>
</comment>
<dbReference type="NCBIfam" id="TIGR02385">
    <property type="entry name" value="RelE_StbE"/>
    <property type="match status" value="1"/>
</dbReference>
<dbReference type="Proteomes" id="UP001529255">
    <property type="component" value="Unassembled WGS sequence"/>
</dbReference>
<organism evidence="2 3">
    <name type="scientific">Streptococcus raffinosi</name>
    <dbReference type="NCBI Taxonomy" id="3053355"/>
    <lineage>
        <taxon>Bacteria</taxon>
        <taxon>Bacillati</taxon>
        <taxon>Bacillota</taxon>
        <taxon>Bacilli</taxon>
        <taxon>Lactobacillales</taxon>
        <taxon>Streptococcaceae</taxon>
        <taxon>Streptococcus</taxon>
    </lineage>
</organism>
<gene>
    <name evidence="2" type="ORF">QRD39_00560</name>
</gene>